<proteinExistence type="predicted"/>
<comment type="caution">
    <text evidence="1">The sequence shown here is derived from an EMBL/GenBank/DDBJ whole genome shotgun (WGS) entry which is preliminary data.</text>
</comment>
<accession>A0A520KTW6</accession>
<dbReference type="Proteomes" id="UP000317158">
    <property type="component" value="Unassembled WGS sequence"/>
</dbReference>
<protein>
    <submittedName>
        <fullName evidence="1">Uncharacterized protein</fullName>
    </submittedName>
</protein>
<evidence type="ECO:0000313" key="2">
    <source>
        <dbReference type="Proteomes" id="UP000317158"/>
    </source>
</evidence>
<reference evidence="1 2" key="1">
    <citation type="journal article" date="2019" name="Nat. Microbiol.">
        <title>Wide diversity of methane and short-chain alkane metabolisms in uncultured archaea.</title>
        <authorList>
            <person name="Borrel G."/>
            <person name="Adam P.S."/>
            <person name="McKay L.J."/>
            <person name="Chen L.X."/>
            <person name="Sierra-Garcia I.N."/>
            <person name="Sieber C.M."/>
            <person name="Letourneur Q."/>
            <person name="Ghozlane A."/>
            <person name="Andersen G.L."/>
            <person name="Li W.J."/>
            <person name="Hallam S.J."/>
            <person name="Muyzer G."/>
            <person name="de Oliveira V.M."/>
            <person name="Inskeep W.P."/>
            <person name="Banfield J.F."/>
            <person name="Gribaldo S."/>
        </authorList>
    </citation>
    <scope>NUCLEOTIDE SEQUENCE [LARGE SCALE GENOMIC DNA]</scope>
    <source>
        <strain evidence="1">NM1a</strain>
    </source>
</reference>
<sequence>MNEIDVLKRALKKRGRTVPEDHGKINEEILKDLFKDFNIQKISESSDPSPDFEVTINKSNFILEAKLLEDIYIDFFELLYDTLKELGKESFLEEHNIVDIEPLLIHKKDVEAQIRRL</sequence>
<organism evidence="1 2">
    <name type="scientific">Methanoliparum thermophilum</name>
    <dbReference type="NCBI Taxonomy" id="2491083"/>
    <lineage>
        <taxon>Archaea</taxon>
        <taxon>Methanobacteriati</taxon>
        <taxon>Methanobacteriota</taxon>
        <taxon>Candidatus Methanoliparia</taxon>
        <taxon>Candidatus Methanoliparales</taxon>
        <taxon>Candidatus Methanoliparaceae</taxon>
        <taxon>Candidatus Methanoliparum</taxon>
    </lineage>
</organism>
<dbReference type="EMBL" id="RXIF01000003">
    <property type="protein sequence ID" value="RZN65256.1"/>
    <property type="molecule type" value="Genomic_DNA"/>
</dbReference>
<gene>
    <name evidence="1" type="ORF">EF806_01685</name>
</gene>
<evidence type="ECO:0000313" key="1">
    <source>
        <dbReference type="EMBL" id="RZN65256.1"/>
    </source>
</evidence>
<name>A0A520KTW6_METT2</name>
<dbReference type="AlphaFoldDB" id="A0A520KTW6"/>